<accession>A0A8J7JA50</accession>
<reference evidence="3" key="1">
    <citation type="submission" date="2020-12" db="EMBL/GenBank/DDBJ databases">
        <title>Geomonas sp. Red875, isolated from river sediment.</title>
        <authorList>
            <person name="Xu Z."/>
            <person name="Zhang Z."/>
            <person name="Masuda Y."/>
            <person name="Itoh H."/>
            <person name="Senoo K."/>
        </authorList>
    </citation>
    <scope>NUCLEOTIDE SEQUENCE</scope>
    <source>
        <strain evidence="3">Red875</strain>
    </source>
</reference>
<comment type="caution">
    <text evidence="3">The sequence shown here is derived from an EMBL/GenBank/DDBJ whole genome shotgun (WGS) entry which is preliminary data.</text>
</comment>
<dbReference type="Proteomes" id="UP000636888">
    <property type="component" value="Unassembled WGS sequence"/>
</dbReference>
<dbReference type="EMBL" id="JAEMHM010000001">
    <property type="protein sequence ID" value="MBJ6723113.1"/>
    <property type="molecule type" value="Genomic_DNA"/>
</dbReference>
<feature type="signal peptide" evidence="2">
    <location>
        <begin position="1"/>
        <end position="38"/>
    </location>
</feature>
<dbReference type="AlphaFoldDB" id="A0A8J7JA50"/>
<evidence type="ECO:0000313" key="4">
    <source>
        <dbReference type="Proteomes" id="UP000636888"/>
    </source>
</evidence>
<dbReference type="InterPro" id="IPR036280">
    <property type="entry name" value="Multihaem_cyt_sf"/>
</dbReference>
<dbReference type="SUPFAM" id="SSF48695">
    <property type="entry name" value="Multiheme cytochromes"/>
    <property type="match status" value="2"/>
</dbReference>
<evidence type="ECO:0000256" key="1">
    <source>
        <dbReference type="ARBA" id="ARBA00022729"/>
    </source>
</evidence>
<keyword evidence="4" id="KW-1185">Reference proteome</keyword>
<proteinExistence type="predicted"/>
<organism evidence="3 4">
    <name type="scientific">Geomesophilobacter sediminis</name>
    <dbReference type="NCBI Taxonomy" id="2798584"/>
    <lineage>
        <taxon>Bacteria</taxon>
        <taxon>Pseudomonadati</taxon>
        <taxon>Thermodesulfobacteriota</taxon>
        <taxon>Desulfuromonadia</taxon>
        <taxon>Geobacterales</taxon>
        <taxon>Geobacteraceae</taxon>
        <taxon>Geomesophilobacter</taxon>
    </lineage>
</organism>
<dbReference type="PANTHER" id="PTHR35038">
    <property type="entry name" value="DISSIMILATORY SULFITE REDUCTASE SIRA"/>
    <property type="match status" value="1"/>
</dbReference>
<name>A0A8J7JA50_9BACT</name>
<protein>
    <submittedName>
        <fullName evidence="3">Cytochrome c3 family protein</fullName>
    </submittedName>
</protein>
<evidence type="ECO:0000256" key="2">
    <source>
        <dbReference type="SAM" id="SignalP"/>
    </source>
</evidence>
<keyword evidence="1 2" id="KW-0732">Signal</keyword>
<gene>
    <name evidence="3" type="ORF">JFN93_00200</name>
</gene>
<feature type="chain" id="PRO_5035199247" evidence="2">
    <location>
        <begin position="39"/>
        <end position="1262"/>
    </location>
</feature>
<dbReference type="RefSeq" id="WP_199381962.1">
    <property type="nucleotide sequence ID" value="NZ_JAEMHM010000001.1"/>
</dbReference>
<sequence>MNKVKTRRQKALGLFRGIAGTLAVAAAATLFGGTPAHAVNPIMHNSSSTQSKYWGGSWGNTPLSQYGQFTCNTCHTAGAPSGNAKGIRSTITIGVNQRSVVFGSYTAFGDDSGHTSSNHVCDVCHTKTSHHRYDNSANGANHKGNVDCTSCHLHSNGFRSGESPGGSSCDGCHSDLYLNASGYGMHSNTPGVSYKHYLDNAKTTSDATLTGGTFGTSWYATNVPNSTNVAPAARRCLMCHVDHDQFKGNRAFNLRPNVSTVPNRGMNRDDNLCLSCHDTEKTKAVIGPNGETKTMPIPYPNLAYGNATTVLNNSTHGYSVTSTYGDGTTFNAVCVKCHNDSIGRNGEGPKSSYAAQKGTNKFGEHNSTVPARFAIFGNDFYQRPASGTSLTLNSTNKTVQVVPSPNWDTDVYQGFYVVITNGSGANSRAVITTNTGDTLTLGSWPTGMDNTSMFDVADDNLPIENVCFSCHSKSGEEKSSGANLDWYGQKSMTSSLEGIYDIFVGDSGRLNAAISRRTSVTVYLTSNTWTSTSIKGYRLWTPGGARIINAITAGPTSSGNASYPYSYTLTLASSLTSAAGSVQVVKPAAHPLDGFARHESDERVSAGPGWNKGDTGVSVTANSATAATQITDTTKTWSGSEFNGLTITFPGVFDANGKWVTSTVNGGAAGTITFNPSVSGLSTTGGDNYFIGTRHVSCADCHNPHASFKNPEGTVSSATATTLTDSSLVNVNGWTDNIWASRLIKARSSAGYEQLRFVTAFNKATGTYTVSIPWTTIPDTTYSYEIQMGDVWTSVGQSGGRAGSGSSGVWGVVPTGWRKPTTYGNMTGVVGLRKIQNVFDNLSTTGLGGSTVAGQRDLCVRCHSSYAFGNVTPMLPSGGPAANSNARGTDVLDEFNPNNPAHHAVYTRGRNQPIIATGDVAGGKSAYNGHWPAFGSATSSSYNYHKPALGGGNDTTKTVSINTSGVVTFNASIPSTVRPGWMIYINGANGGAALSQGATKGWFEVATVDSSTQVTVRPKPTASYSNSYFKLTAGLGNNFVPPVGPWAILRCTDCHGSTKTDPVGPHASINSWLIKSLDTSLSFDWFNGSSVVSVTPNTGAVSTIFCFNCHRRDVYGDANSYNDNTAIGTNKIPYRSFTRLAHSGGTGHPDGTSLTGFFTQDTRLVSTSALTWKDVTCRHCHVGDKIGGIHGTNAVASNATAPNNSKGQGKRFLNGASWNGYNMPATGSATCYTVNTNSVSTCGRTTYNTTTSGVLYNYTSAR</sequence>
<dbReference type="InterPro" id="IPR051829">
    <property type="entry name" value="Multiheme_Cytochr_ET"/>
</dbReference>
<evidence type="ECO:0000313" key="3">
    <source>
        <dbReference type="EMBL" id="MBJ6723113.1"/>
    </source>
</evidence>